<feature type="transmembrane region" description="Helical" evidence="1">
    <location>
        <begin position="20"/>
        <end position="36"/>
    </location>
</feature>
<dbReference type="EMBL" id="MLJW01000932">
    <property type="protein sequence ID" value="OIQ81376.1"/>
    <property type="molecule type" value="Genomic_DNA"/>
</dbReference>
<keyword evidence="1" id="KW-0472">Membrane</keyword>
<evidence type="ECO:0000256" key="1">
    <source>
        <dbReference type="SAM" id="Phobius"/>
    </source>
</evidence>
<organism evidence="2">
    <name type="scientific">mine drainage metagenome</name>
    <dbReference type="NCBI Taxonomy" id="410659"/>
    <lineage>
        <taxon>unclassified sequences</taxon>
        <taxon>metagenomes</taxon>
        <taxon>ecological metagenomes</taxon>
    </lineage>
</organism>
<protein>
    <recommendedName>
        <fullName evidence="3">Toxin CptA</fullName>
    </recommendedName>
</protein>
<accession>A0A1J5QD76</accession>
<keyword evidence="1" id="KW-0812">Transmembrane</keyword>
<sequence>MHHYSVKPIHLALRTSQRLALLLGIVCVSVMLLIALLPLPPWAAILGALALLCSTGYECSRHAWLRTPQAITALEVDARGELRCFSRAHDWCAAEVLGSSFVTPKLTVLNLRLKGRRLVQHVVLLPDAVEREQFRRLRVWLRWGQMHDQL</sequence>
<dbReference type="InterPro" id="IPR009883">
    <property type="entry name" value="YgfX"/>
</dbReference>
<reference evidence="2" key="1">
    <citation type="submission" date="2016-10" db="EMBL/GenBank/DDBJ databases">
        <title>Sequence of Gallionella enrichment culture.</title>
        <authorList>
            <person name="Poehlein A."/>
            <person name="Muehling M."/>
            <person name="Daniel R."/>
        </authorList>
    </citation>
    <scope>NUCLEOTIDE SEQUENCE</scope>
</reference>
<keyword evidence="1" id="KW-1133">Transmembrane helix</keyword>
<gene>
    <name evidence="2" type="ORF">GALL_368600</name>
</gene>
<evidence type="ECO:0000313" key="2">
    <source>
        <dbReference type="EMBL" id="OIQ81376.1"/>
    </source>
</evidence>
<evidence type="ECO:0008006" key="3">
    <source>
        <dbReference type="Google" id="ProtNLM"/>
    </source>
</evidence>
<dbReference type="Pfam" id="PF07254">
    <property type="entry name" value="Cpta_toxin"/>
    <property type="match status" value="1"/>
</dbReference>
<proteinExistence type="predicted"/>
<comment type="caution">
    <text evidence="2">The sequence shown here is derived from an EMBL/GenBank/DDBJ whole genome shotgun (WGS) entry which is preliminary data.</text>
</comment>
<dbReference type="AlphaFoldDB" id="A0A1J5QD76"/>
<name>A0A1J5QD76_9ZZZZ</name>